<dbReference type="AlphaFoldDB" id="A0A366DT82"/>
<dbReference type="EMBL" id="QNRE01000003">
    <property type="protein sequence ID" value="RBO92709.1"/>
    <property type="molecule type" value="Genomic_DNA"/>
</dbReference>
<dbReference type="InterPro" id="IPR021799">
    <property type="entry name" value="PIN-like_prokaryotic"/>
</dbReference>
<gene>
    <name evidence="1" type="ORF">DFR74_103353</name>
</gene>
<protein>
    <submittedName>
        <fullName evidence="1">Uncharacterized protein</fullName>
    </submittedName>
</protein>
<dbReference type="Pfam" id="PF11848">
    <property type="entry name" value="DUF3368"/>
    <property type="match status" value="1"/>
</dbReference>
<organism evidence="1 2">
    <name type="scientific">Nocardia puris</name>
    <dbReference type="NCBI Taxonomy" id="208602"/>
    <lineage>
        <taxon>Bacteria</taxon>
        <taxon>Bacillati</taxon>
        <taxon>Actinomycetota</taxon>
        <taxon>Actinomycetes</taxon>
        <taxon>Mycobacteriales</taxon>
        <taxon>Nocardiaceae</taxon>
        <taxon>Nocardia</taxon>
    </lineage>
</organism>
<keyword evidence="2" id="KW-1185">Reference proteome</keyword>
<dbReference type="OrthoDB" id="4550471at2"/>
<comment type="caution">
    <text evidence="1">The sequence shown here is derived from an EMBL/GenBank/DDBJ whole genome shotgun (WGS) entry which is preliminary data.</text>
</comment>
<evidence type="ECO:0000313" key="2">
    <source>
        <dbReference type="Proteomes" id="UP000252586"/>
    </source>
</evidence>
<reference evidence="1 2" key="1">
    <citation type="submission" date="2018-06" db="EMBL/GenBank/DDBJ databases">
        <title>Genomic Encyclopedia of Type Strains, Phase IV (KMG-IV): sequencing the most valuable type-strain genomes for metagenomic binning, comparative biology and taxonomic classification.</title>
        <authorList>
            <person name="Goeker M."/>
        </authorList>
    </citation>
    <scope>NUCLEOTIDE SEQUENCE [LARGE SCALE GENOMIC DNA]</scope>
    <source>
        <strain evidence="1 2">DSM 44599</strain>
    </source>
</reference>
<sequence length="87" mass="9156">MGEASVFAAAELLNGIAITDDRASIKVARNHGLEVHGTLWLLAGACSDGKLTEGETSNLVDMLDDSGLRLPCKGSEFPTWARSNGLL</sequence>
<accession>A0A366DT82</accession>
<name>A0A366DT82_9NOCA</name>
<dbReference type="Proteomes" id="UP000252586">
    <property type="component" value="Unassembled WGS sequence"/>
</dbReference>
<proteinExistence type="predicted"/>
<evidence type="ECO:0000313" key="1">
    <source>
        <dbReference type="EMBL" id="RBO92709.1"/>
    </source>
</evidence>
<dbReference type="RefSeq" id="WP_067508374.1">
    <property type="nucleotide sequence ID" value="NZ_CP107943.1"/>
</dbReference>